<dbReference type="GO" id="GO:1990817">
    <property type="term" value="F:poly(A) RNA polymerase activity"/>
    <property type="evidence" value="ECO:0007669"/>
    <property type="project" value="UniProtKB-EC"/>
</dbReference>
<evidence type="ECO:0000256" key="4">
    <source>
        <dbReference type="ARBA" id="ARBA00022679"/>
    </source>
</evidence>
<dbReference type="AlphaFoldDB" id="A0AAD5LJC1"/>
<comment type="cofactor">
    <cofactor evidence="1">
        <name>Mn(2+)</name>
        <dbReference type="ChEBI" id="CHEBI:29035"/>
    </cofactor>
</comment>
<dbReference type="GO" id="GO:0031123">
    <property type="term" value="P:RNA 3'-end processing"/>
    <property type="evidence" value="ECO:0007669"/>
    <property type="project" value="TreeGrafter"/>
</dbReference>
<dbReference type="CDD" id="cd05402">
    <property type="entry name" value="NT_PAP_TUTase"/>
    <property type="match status" value="1"/>
</dbReference>
<dbReference type="InterPro" id="IPR002058">
    <property type="entry name" value="PAP_assoc"/>
</dbReference>
<dbReference type="Pfam" id="PF03828">
    <property type="entry name" value="PAP_assoc"/>
    <property type="match status" value="1"/>
</dbReference>
<dbReference type="SUPFAM" id="SSF81301">
    <property type="entry name" value="Nucleotidyltransferase"/>
    <property type="match status" value="1"/>
</dbReference>
<evidence type="ECO:0000256" key="5">
    <source>
        <dbReference type="ARBA" id="ARBA00022723"/>
    </source>
</evidence>
<gene>
    <name evidence="10" type="ORF">GHT06_010824</name>
</gene>
<evidence type="ECO:0000256" key="7">
    <source>
        <dbReference type="SAM" id="MobiDB-lite"/>
    </source>
</evidence>
<feature type="domain" description="Poly(A) RNA polymerase mitochondrial-like central palm" evidence="9">
    <location>
        <begin position="112"/>
        <end position="243"/>
    </location>
</feature>
<dbReference type="Proteomes" id="UP000820818">
    <property type="component" value="Linkage Group LG2"/>
</dbReference>
<evidence type="ECO:0000259" key="9">
    <source>
        <dbReference type="Pfam" id="PF22600"/>
    </source>
</evidence>
<protein>
    <recommendedName>
        <fullName evidence="3">polynucleotide adenylyltransferase</fullName>
        <ecNumber evidence="3">2.7.7.19</ecNumber>
    </recommendedName>
</protein>
<dbReference type="SUPFAM" id="SSF81631">
    <property type="entry name" value="PAP/OAS1 substrate-binding domain"/>
    <property type="match status" value="1"/>
</dbReference>
<proteinExistence type="inferred from homology"/>
<dbReference type="PANTHER" id="PTHR23092">
    <property type="entry name" value="POLY(A) RNA POLYMERASE"/>
    <property type="match status" value="1"/>
</dbReference>
<dbReference type="Pfam" id="PF22600">
    <property type="entry name" value="MTPAP-like_central"/>
    <property type="match status" value="1"/>
</dbReference>
<dbReference type="PANTHER" id="PTHR23092:SF15">
    <property type="entry name" value="INACTIVE NON-CANONICAL POLY(A) RNA POLYMERASE PROTEIN TRF4-2-RELATED"/>
    <property type="match status" value="1"/>
</dbReference>
<dbReference type="InterPro" id="IPR043519">
    <property type="entry name" value="NT_sf"/>
</dbReference>
<comment type="similarity">
    <text evidence="2">Belongs to the DNA polymerase type-B-like family.</text>
</comment>
<dbReference type="FunFam" id="3.30.460.10:FF:000006">
    <property type="entry name" value="non-canonical poly(A) RNA polymerase PAPD5"/>
    <property type="match status" value="1"/>
</dbReference>
<dbReference type="FunFam" id="1.10.1410.10:FF:000003">
    <property type="entry name" value="non-canonical poly(A) RNA polymerase PAPD7"/>
    <property type="match status" value="1"/>
</dbReference>
<keyword evidence="11" id="KW-1185">Reference proteome</keyword>
<keyword evidence="4" id="KW-0808">Transferase</keyword>
<sequence length="463" mass="52781">MDPAFGWIQPEQFGPAYEFWQRLWEKEQNSFENLNSQMNHSPNEGPPTSNSESYILLEDNDYTKGLKRKRDGSNKASTAIGLSKHRNRLIGKYNGCPWLFHGKHYSKGVLGLHEEIEDFFQYMTPTPQEHQVRLAVVHRIIDVIMKIWPHASVQIFGSFHTGLYLPTSDIDLVVLGKWDVLPLRTLEKVLLEKGIADRNTLKVLDKASVPIVKLTDRATEVKVDISFNMSNGVRSAELIRHFKRSYPTLQRLVFVLKQFLLQRDLNEVFTGGISSYSLILMTISFLQLHPRPEATQPNANLGVLLIEFLELYGRHFNYLKTALRIRNGGSYVPKDEIQIHMSDGYRPSLLCIEDPLNPSNDIGRSSYGALHVKTAFEYAYVTLTQAVHPLRDDINDPNIQSILGRIIRVTDDVIDYRRWIHLNFPLSVAPSLHGRLAPSLLETCDLSGSPSPPEERKSSKARV</sequence>
<dbReference type="GO" id="GO:0046872">
    <property type="term" value="F:metal ion binding"/>
    <property type="evidence" value="ECO:0007669"/>
    <property type="project" value="UniProtKB-KW"/>
</dbReference>
<accession>A0AAD5LJC1</accession>
<evidence type="ECO:0000256" key="1">
    <source>
        <dbReference type="ARBA" id="ARBA00001936"/>
    </source>
</evidence>
<dbReference type="GO" id="GO:0005730">
    <property type="term" value="C:nucleolus"/>
    <property type="evidence" value="ECO:0007669"/>
    <property type="project" value="TreeGrafter"/>
</dbReference>
<evidence type="ECO:0000313" key="10">
    <source>
        <dbReference type="EMBL" id="KAI9563363.1"/>
    </source>
</evidence>
<dbReference type="EC" id="2.7.7.19" evidence="3"/>
<feature type="region of interest" description="Disordered" evidence="7">
    <location>
        <begin position="34"/>
        <end position="53"/>
    </location>
</feature>
<evidence type="ECO:0000256" key="3">
    <source>
        <dbReference type="ARBA" id="ARBA00012388"/>
    </source>
</evidence>
<comment type="caution">
    <text evidence="10">The sequence shown here is derived from an EMBL/GenBank/DDBJ whole genome shotgun (WGS) entry which is preliminary data.</text>
</comment>
<organism evidence="10 11">
    <name type="scientific">Daphnia sinensis</name>
    <dbReference type="NCBI Taxonomy" id="1820382"/>
    <lineage>
        <taxon>Eukaryota</taxon>
        <taxon>Metazoa</taxon>
        <taxon>Ecdysozoa</taxon>
        <taxon>Arthropoda</taxon>
        <taxon>Crustacea</taxon>
        <taxon>Branchiopoda</taxon>
        <taxon>Diplostraca</taxon>
        <taxon>Cladocera</taxon>
        <taxon>Anomopoda</taxon>
        <taxon>Daphniidae</taxon>
        <taxon>Daphnia</taxon>
        <taxon>Daphnia similis group</taxon>
    </lineage>
</organism>
<keyword evidence="6" id="KW-0460">Magnesium</keyword>
<evidence type="ECO:0000256" key="2">
    <source>
        <dbReference type="ARBA" id="ARBA00008593"/>
    </source>
</evidence>
<dbReference type="InterPro" id="IPR054708">
    <property type="entry name" value="MTPAP-like_central"/>
</dbReference>
<keyword evidence="5" id="KW-0479">Metal-binding</keyword>
<feature type="compositionally biased region" description="Basic and acidic residues" evidence="7">
    <location>
        <begin position="453"/>
        <end position="463"/>
    </location>
</feature>
<dbReference type="GO" id="GO:0003729">
    <property type="term" value="F:mRNA binding"/>
    <property type="evidence" value="ECO:0007669"/>
    <property type="project" value="TreeGrafter"/>
</dbReference>
<evidence type="ECO:0000256" key="6">
    <source>
        <dbReference type="ARBA" id="ARBA00022842"/>
    </source>
</evidence>
<feature type="domain" description="PAP-associated" evidence="8">
    <location>
        <begin position="300"/>
        <end position="360"/>
    </location>
</feature>
<dbReference type="Gene3D" id="1.10.1410.10">
    <property type="match status" value="1"/>
</dbReference>
<evidence type="ECO:0000313" key="11">
    <source>
        <dbReference type="Proteomes" id="UP000820818"/>
    </source>
</evidence>
<evidence type="ECO:0000259" key="8">
    <source>
        <dbReference type="Pfam" id="PF03828"/>
    </source>
</evidence>
<name>A0AAD5LJC1_9CRUS</name>
<dbReference type="InterPro" id="IPR045862">
    <property type="entry name" value="Trf4-like"/>
</dbReference>
<dbReference type="Gene3D" id="3.30.460.10">
    <property type="entry name" value="Beta Polymerase, domain 2"/>
    <property type="match status" value="1"/>
</dbReference>
<dbReference type="GO" id="GO:0031499">
    <property type="term" value="C:TRAMP complex"/>
    <property type="evidence" value="ECO:0007669"/>
    <property type="project" value="TreeGrafter"/>
</dbReference>
<dbReference type="EMBL" id="WJBH02000002">
    <property type="protein sequence ID" value="KAI9563363.1"/>
    <property type="molecule type" value="Genomic_DNA"/>
</dbReference>
<dbReference type="GO" id="GO:0043634">
    <property type="term" value="P:polyadenylation-dependent ncRNA catabolic process"/>
    <property type="evidence" value="ECO:0007669"/>
    <property type="project" value="TreeGrafter"/>
</dbReference>
<reference evidence="10 11" key="1">
    <citation type="submission" date="2022-05" db="EMBL/GenBank/DDBJ databases">
        <title>A multi-omics perspective on studying reproductive biology in Daphnia sinensis.</title>
        <authorList>
            <person name="Jia J."/>
        </authorList>
    </citation>
    <scope>NUCLEOTIDE SEQUENCE [LARGE SCALE GENOMIC DNA]</scope>
    <source>
        <strain evidence="10 11">WSL</strain>
    </source>
</reference>
<feature type="region of interest" description="Disordered" evidence="7">
    <location>
        <begin position="444"/>
        <end position="463"/>
    </location>
</feature>